<accession>A0ABY7C525</accession>
<keyword evidence="3" id="KW-0143">Chaperone</keyword>
<dbReference type="EMBL" id="CP114029">
    <property type="protein sequence ID" value="WAP70932.1"/>
    <property type="molecule type" value="Genomic_DNA"/>
</dbReference>
<dbReference type="SUPFAM" id="SSF52540">
    <property type="entry name" value="P-loop containing nucleoside triphosphate hydrolases"/>
    <property type="match status" value="1"/>
</dbReference>
<dbReference type="Gene3D" id="3.40.50.300">
    <property type="entry name" value="P-loop containing nucleotide triphosphate hydrolases"/>
    <property type="match status" value="1"/>
</dbReference>
<evidence type="ECO:0000256" key="1">
    <source>
        <dbReference type="ARBA" id="ARBA00022741"/>
    </source>
</evidence>
<evidence type="ECO:0000313" key="9">
    <source>
        <dbReference type="EMBL" id="WAP70932.1"/>
    </source>
</evidence>
<protein>
    <submittedName>
        <fullName evidence="9">GTP-binding protein</fullName>
    </submittedName>
</protein>
<evidence type="ECO:0000256" key="6">
    <source>
        <dbReference type="ARBA" id="ARBA00049117"/>
    </source>
</evidence>
<dbReference type="InterPro" id="IPR036627">
    <property type="entry name" value="CobW-likC_sf"/>
</dbReference>
<sequence length="379" mass="41426">MNGGAIDPAEARQGPTPVNLLTGFLGSGKTTLLQRLLTDAAMANAAVLINEFGEVGLDHHLLERIDDNVVLLKSGCVCCTVRGEVADALQSLHAQRARGEIPFFDRVVIESTGLADPYPALSTLRAHPVLKSQFCVGKVITTVDAVNGLSAVARRLEAVRQIAAADIIAVTKTDLCDERTTMAVNMRLGEINPTATIITAADATLLSRLTTRSAQSIDDHQWTAEVPPARGEAQSSHDASHHGSHHHHHHDEDEAHAVRSFSMVFEDDVDWTGFGIWLTMLLNRHGDRIFRVKGILNVAGEANPVAIHAVQRLVHPPVHMKRWPDERRQSRIVFIAEGIDPQRIRRSFEVFSRLAARVLFDDPVGGADRPLEAETWASA</sequence>
<evidence type="ECO:0000256" key="4">
    <source>
        <dbReference type="ARBA" id="ARBA00034320"/>
    </source>
</evidence>
<dbReference type="InterPro" id="IPR027417">
    <property type="entry name" value="P-loop_NTPase"/>
</dbReference>
<dbReference type="Pfam" id="PF07683">
    <property type="entry name" value="CobW_C"/>
    <property type="match status" value="1"/>
</dbReference>
<gene>
    <name evidence="9" type="ORF">OH818_13755</name>
</gene>
<dbReference type="RefSeq" id="WP_268883469.1">
    <property type="nucleotide sequence ID" value="NZ_CP114029.1"/>
</dbReference>
<organism evidence="9 10">
    <name type="scientific">Jiella pelagia</name>
    <dbReference type="NCBI Taxonomy" id="2986949"/>
    <lineage>
        <taxon>Bacteria</taxon>
        <taxon>Pseudomonadati</taxon>
        <taxon>Pseudomonadota</taxon>
        <taxon>Alphaproteobacteria</taxon>
        <taxon>Hyphomicrobiales</taxon>
        <taxon>Aurantimonadaceae</taxon>
        <taxon>Jiella</taxon>
    </lineage>
</organism>
<feature type="domain" description="CobW C-terminal" evidence="8">
    <location>
        <begin position="258"/>
        <end position="352"/>
    </location>
</feature>
<dbReference type="SMART" id="SM00833">
    <property type="entry name" value="CobW_C"/>
    <property type="match status" value="1"/>
</dbReference>
<dbReference type="InterPro" id="IPR011629">
    <property type="entry name" value="CobW-like_C"/>
</dbReference>
<proteinExistence type="inferred from homology"/>
<evidence type="ECO:0000259" key="8">
    <source>
        <dbReference type="SMART" id="SM00833"/>
    </source>
</evidence>
<evidence type="ECO:0000256" key="7">
    <source>
        <dbReference type="SAM" id="MobiDB-lite"/>
    </source>
</evidence>
<dbReference type="CDD" id="cd03112">
    <property type="entry name" value="CobW-like"/>
    <property type="match status" value="1"/>
</dbReference>
<evidence type="ECO:0000256" key="3">
    <source>
        <dbReference type="ARBA" id="ARBA00023186"/>
    </source>
</evidence>
<keyword evidence="2" id="KW-0378">Hydrolase</keyword>
<dbReference type="Gene3D" id="3.30.1220.10">
    <property type="entry name" value="CobW-like, C-terminal domain"/>
    <property type="match status" value="1"/>
</dbReference>
<dbReference type="Pfam" id="PF02492">
    <property type="entry name" value="cobW"/>
    <property type="match status" value="1"/>
</dbReference>
<comment type="function">
    <text evidence="5">Zinc chaperone that directly transfers zinc cofactor to target proteins, thereby activating them. Zinc is transferred from the CXCC motif in the GTPase domain to the zinc binding site in target proteins in a process requiring GTP hydrolysis.</text>
</comment>
<evidence type="ECO:0000313" key="10">
    <source>
        <dbReference type="Proteomes" id="UP001164020"/>
    </source>
</evidence>
<dbReference type="Proteomes" id="UP001164020">
    <property type="component" value="Chromosome"/>
</dbReference>
<comment type="similarity">
    <text evidence="4">Belongs to the SIMIBI class G3E GTPase family. ZNG1 subfamily.</text>
</comment>
<reference evidence="9" key="1">
    <citation type="submission" date="2022-12" db="EMBL/GenBank/DDBJ databases">
        <title>Jiella pelagia sp. nov., isolated from phosphonate enriched culture of Northwest Pacific surface seawater.</title>
        <authorList>
            <person name="Shin D.Y."/>
            <person name="Hwang C.Y."/>
        </authorList>
    </citation>
    <scope>NUCLEOTIDE SEQUENCE</scope>
    <source>
        <strain evidence="9">HL-NP1</strain>
    </source>
</reference>
<dbReference type="InterPro" id="IPR003495">
    <property type="entry name" value="CobW/HypB/UreG_nucleotide-bd"/>
</dbReference>
<comment type="catalytic activity">
    <reaction evidence="6">
        <text>GTP + H2O = GDP + phosphate + H(+)</text>
        <dbReference type="Rhea" id="RHEA:19669"/>
        <dbReference type="ChEBI" id="CHEBI:15377"/>
        <dbReference type="ChEBI" id="CHEBI:15378"/>
        <dbReference type="ChEBI" id="CHEBI:37565"/>
        <dbReference type="ChEBI" id="CHEBI:43474"/>
        <dbReference type="ChEBI" id="CHEBI:58189"/>
    </reaction>
    <physiologicalReaction direction="left-to-right" evidence="6">
        <dbReference type="Rhea" id="RHEA:19670"/>
    </physiologicalReaction>
</comment>
<keyword evidence="1" id="KW-0547">Nucleotide-binding</keyword>
<feature type="region of interest" description="Disordered" evidence="7">
    <location>
        <begin position="226"/>
        <end position="253"/>
    </location>
</feature>
<dbReference type="PANTHER" id="PTHR13748">
    <property type="entry name" value="COBW-RELATED"/>
    <property type="match status" value="1"/>
</dbReference>
<evidence type="ECO:0000256" key="2">
    <source>
        <dbReference type="ARBA" id="ARBA00022801"/>
    </source>
</evidence>
<name>A0ABY7C525_9HYPH</name>
<dbReference type="SUPFAM" id="SSF90002">
    <property type="entry name" value="Hypothetical protein YjiA, C-terminal domain"/>
    <property type="match status" value="1"/>
</dbReference>
<dbReference type="InterPro" id="IPR051316">
    <property type="entry name" value="Zinc-reg_GTPase_activator"/>
</dbReference>
<evidence type="ECO:0000256" key="5">
    <source>
        <dbReference type="ARBA" id="ARBA00045658"/>
    </source>
</evidence>
<dbReference type="PANTHER" id="PTHR13748:SF62">
    <property type="entry name" value="COBW DOMAIN-CONTAINING PROTEIN"/>
    <property type="match status" value="1"/>
</dbReference>
<keyword evidence="10" id="KW-1185">Reference proteome</keyword>